<dbReference type="KEGG" id="gps:C427_5491"/>
<keyword evidence="2" id="KW-1185">Reference proteome</keyword>
<evidence type="ECO:0000313" key="1">
    <source>
        <dbReference type="EMBL" id="AGH47588.1"/>
    </source>
</evidence>
<dbReference type="Proteomes" id="UP000011864">
    <property type="component" value="Chromosome"/>
</dbReference>
<dbReference type="AlphaFoldDB" id="M4RY52"/>
<name>M4RY52_9ALTE</name>
<dbReference type="HOGENOM" id="CLU_3314136_0_0_6"/>
<dbReference type="EMBL" id="CP003837">
    <property type="protein sequence ID" value="AGH47588.1"/>
    <property type="molecule type" value="Genomic_DNA"/>
</dbReference>
<proteinExistence type="predicted"/>
<reference evidence="1 2" key="1">
    <citation type="journal article" date="2013" name="Genome Announc.">
        <title>Complete Genome Sequence of Glaciecola psychrophila Strain 170T.</title>
        <authorList>
            <person name="Yin J."/>
            <person name="Chen J."/>
            <person name="Liu G."/>
            <person name="Yu Y."/>
            <person name="Song L."/>
            <person name="Wang X."/>
            <person name="Qu X."/>
        </authorList>
    </citation>
    <scope>NUCLEOTIDE SEQUENCE [LARGE SCALE GENOMIC DNA]</scope>
    <source>
        <strain evidence="1 2">170</strain>
    </source>
</reference>
<dbReference type="PATRIC" id="fig|1129794.4.peg.5470"/>
<gene>
    <name evidence="1" type="ORF">C427_5491</name>
</gene>
<evidence type="ECO:0000313" key="2">
    <source>
        <dbReference type="Proteomes" id="UP000011864"/>
    </source>
</evidence>
<organism evidence="1 2">
    <name type="scientific">Paraglaciecola psychrophila 170</name>
    <dbReference type="NCBI Taxonomy" id="1129794"/>
    <lineage>
        <taxon>Bacteria</taxon>
        <taxon>Pseudomonadati</taxon>
        <taxon>Pseudomonadota</taxon>
        <taxon>Gammaproteobacteria</taxon>
        <taxon>Alteromonadales</taxon>
        <taxon>Alteromonadaceae</taxon>
        <taxon>Paraglaciecola</taxon>
    </lineage>
</organism>
<protein>
    <submittedName>
        <fullName evidence="1">Uncharacterized protein</fullName>
    </submittedName>
</protein>
<sequence>MYSMIGYTISESLIIQKVAMIGNAFGLLQSLSYAVRFEQ</sequence>
<accession>M4RY52</accession>